<reference evidence="1 2" key="1">
    <citation type="journal article" date="2022" name="Hortic Res">
        <title>A haplotype resolved chromosomal level avocado genome allows analysis of novel avocado genes.</title>
        <authorList>
            <person name="Nath O."/>
            <person name="Fletcher S.J."/>
            <person name="Hayward A."/>
            <person name="Shaw L.M."/>
            <person name="Masouleh A.K."/>
            <person name="Furtado A."/>
            <person name="Henry R.J."/>
            <person name="Mitter N."/>
        </authorList>
    </citation>
    <scope>NUCLEOTIDE SEQUENCE [LARGE SCALE GENOMIC DNA]</scope>
    <source>
        <strain evidence="2">cv. Hass</strain>
    </source>
</reference>
<proteinExistence type="predicted"/>
<dbReference type="Proteomes" id="UP001234297">
    <property type="component" value="Chromosome 12"/>
</dbReference>
<evidence type="ECO:0000313" key="1">
    <source>
        <dbReference type="EMBL" id="KAJ8616419.1"/>
    </source>
</evidence>
<evidence type="ECO:0000313" key="2">
    <source>
        <dbReference type="Proteomes" id="UP001234297"/>
    </source>
</evidence>
<accession>A0ACC2K5L8</accession>
<comment type="caution">
    <text evidence="1">The sequence shown here is derived from an EMBL/GenBank/DDBJ whole genome shotgun (WGS) entry which is preliminary data.</text>
</comment>
<organism evidence="1 2">
    <name type="scientific">Persea americana</name>
    <name type="common">Avocado</name>
    <dbReference type="NCBI Taxonomy" id="3435"/>
    <lineage>
        <taxon>Eukaryota</taxon>
        <taxon>Viridiplantae</taxon>
        <taxon>Streptophyta</taxon>
        <taxon>Embryophyta</taxon>
        <taxon>Tracheophyta</taxon>
        <taxon>Spermatophyta</taxon>
        <taxon>Magnoliopsida</taxon>
        <taxon>Magnoliidae</taxon>
        <taxon>Laurales</taxon>
        <taxon>Lauraceae</taxon>
        <taxon>Persea</taxon>
    </lineage>
</organism>
<protein>
    <submittedName>
        <fullName evidence="1">Uncharacterized protein</fullName>
    </submittedName>
</protein>
<name>A0ACC2K5L8_PERAE</name>
<dbReference type="EMBL" id="CM056820">
    <property type="protein sequence ID" value="KAJ8616419.1"/>
    <property type="molecule type" value="Genomic_DNA"/>
</dbReference>
<gene>
    <name evidence="1" type="ORF">MRB53_035791</name>
</gene>
<keyword evidence="2" id="KW-1185">Reference proteome</keyword>
<sequence>MENERSMAAKKEETQQACAACKHQRKKCKKETCVLAPFFPASKTKEFEAVHKVYGVCNLQRMIQAVDTREERFILVDSLIWEANCRLRDPVHGCSADYKRLQAEKNKLQLLVHSLENKNQALLNLQISKNMQCFNNNVPQQKQSLLKITYDNCNYIESGGIGTSNNDLINRIDFGPLAHSSIQHNEDYSFTDQLYTPMKTNAELMNQFNEAKIDASGHVEPNAINMDNIMSSLCGTSWLEAP</sequence>